<keyword evidence="3" id="KW-0804">Transcription</keyword>
<dbReference type="AlphaFoldDB" id="A0A4Y8KK54"/>
<dbReference type="SUPFAM" id="SSF46689">
    <property type="entry name" value="Homeodomain-like"/>
    <property type="match status" value="1"/>
</dbReference>
<dbReference type="GO" id="GO:0003700">
    <property type="term" value="F:DNA-binding transcription factor activity"/>
    <property type="evidence" value="ECO:0007669"/>
    <property type="project" value="TreeGrafter"/>
</dbReference>
<dbReference type="RefSeq" id="WP_134172752.1">
    <property type="nucleotide sequence ID" value="NZ_SODI01000001.1"/>
</dbReference>
<dbReference type="InterPro" id="IPR050109">
    <property type="entry name" value="HTH-type_TetR-like_transc_reg"/>
</dbReference>
<evidence type="ECO:0000313" key="5">
    <source>
        <dbReference type="Proteomes" id="UP000298218"/>
    </source>
</evidence>
<evidence type="ECO:0000256" key="1">
    <source>
        <dbReference type="ARBA" id="ARBA00023015"/>
    </source>
</evidence>
<dbReference type="OrthoDB" id="7252896at2"/>
<reference evidence="4 5" key="1">
    <citation type="submission" date="2019-03" db="EMBL/GenBank/DDBJ databases">
        <title>Genomics of glacier-inhabiting Cryobacterium strains.</title>
        <authorList>
            <person name="Liu Q."/>
            <person name="Xin Y.-H."/>
        </authorList>
    </citation>
    <scope>NUCLEOTIDE SEQUENCE [LARGE SCALE GENOMIC DNA]</scope>
    <source>
        <strain evidence="4 5">CGMCC 1.4292</strain>
    </source>
</reference>
<name>A0A4Y8KK54_9MICO</name>
<dbReference type="InterPro" id="IPR009057">
    <property type="entry name" value="Homeodomain-like_sf"/>
</dbReference>
<sequence length="191" mass="20816">MSERLDETPVNIADGIFFTMPPVLRRGEVPAIHRESLMIAATELLASEGYRGVGVREITARARVSRAGFYAAFDDKDACVFAAYERFIEAYLSTLQLDLVAARAVHVEFESLGAAARKCRRADTTRLAALMRDAQAAISDTPPAPLSDHIGSVDAVRDLVSDALDQSAAPELLSLLPVMSLWTTRLLALKR</sequence>
<dbReference type="Proteomes" id="UP000298218">
    <property type="component" value="Unassembled WGS sequence"/>
</dbReference>
<keyword evidence="1" id="KW-0805">Transcription regulation</keyword>
<dbReference type="InterPro" id="IPR001647">
    <property type="entry name" value="HTH_TetR"/>
</dbReference>
<keyword evidence="2" id="KW-0238">DNA-binding</keyword>
<evidence type="ECO:0000313" key="4">
    <source>
        <dbReference type="EMBL" id="TFD76750.1"/>
    </source>
</evidence>
<dbReference type="PROSITE" id="PS50977">
    <property type="entry name" value="HTH_TETR_2"/>
    <property type="match status" value="1"/>
</dbReference>
<dbReference type="EMBL" id="SOHQ01000034">
    <property type="protein sequence ID" value="TFD76750.1"/>
    <property type="molecule type" value="Genomic_DNA"/>
</dbReference>
<dbReference type="GO" id="GO:0000976">
    <property type="term" value="F:transcription cis-regulatory region binding"/>
    <property type="evidence" value="ECO:0007669"/>
    <property type="project" value="TreeGrafter"/>
</dbReference>
<organism evidence="4 5">
    <name type="scientific">Cryobacterium psychrophilum</name>
    <dbReference type="NCBI Taxonomy" id="41988"/>
    <lineage>
        <taxon>Bacteria</taxon>
        <taxon>Bacillati</taxon>
        <taxon>Actinomycetota</taxon>
        <taxon>Actinomycetes</taxon>
        <taxon>Micrococcales</taxon>
        <taxon>Microbacteriaceae</taxon>
        <taxon>Cryobacterium</taxon>
    </lineage>
</organism>
<comment type="caution">
    <text evidence="4">The sequence shown here is derived from an EMBL/GenBank/DDBJ whole genome shotgun (WGS) entry which is preliminary data.</text>
</comment>
<evidence type="ECO:0000256" key="3">
    <source>
        <dbReference type="ARBA" id="ARBA00023163"/>
    </source>
</evidence>
<dbReference type="Pfam" id="PF00440">
    <property type="entry name" value="TetR_N"/>
    <property type="match status" value="1"/>
</dbReference>
<dbReference type="PANTHER" id="PTHR30055">
    <property type="entry name" value="HTH-TYPE TRANSCRIPTIONAL REGULATOR RUTR"/>
    <property type="match status" value="1"/>
</dbReference>
<accession>A0A4Y8KK54</accession>
<evidence type="ECO:0000256" key="2">
    <source>
        <dbReference type="ARBA" id="ARBA00023125"/>
    </source>
</evidence>
<proteinExistence type="predicted"/>
<keyword evidence="5" id="KW-1185">Reference proteome</keyword>
<gene>
    <name evidence="4" type="ORF">E3T53_12815</name>
</gene>
<protein>
    <submittedName>
        <fullName evidence="4">TetR/AcrR family transcriptional regulator</fullName>
    </submittedName>
</protein>
<dbReference type="PANTHER" id="PTHR30055:SF234">
    <property type="entry name" value="HTH-TYPE TRANSCRIPTIONAL REGULATOR BETI"/>
    <property type="match status" value="1"/>
</dbReference>
<dbReference type="Gene3D" id="1.10.357.10">
    <property type="entry name" value="Tetracycline Repressor, domain 2"/>
    <property type="match status" value="1"/>
</dbReference>